<sequence length="158" mass="17404">MITEVDRYHGVALRLIIAGSEKPIVIGKCDTYGRLNSYSLDKRIAIYLKHSTKRLAPWAFSFTVDHLKELVELRARYASVWIILICGLDGVVGISLAEFASITASRPGGVASLRVDRAPRTMYRVFGNESPLQFAKPNGVSALLSELSATFDYENAAP</sequence>
<organism evidence="1 2">
    <name type="scientific">Mesorhizobium montanum</name>
    <dbReference type="NCBI Taxonomy" id="3072323"/>
    <lineage>
        <taxon>Bacteria</taxon>
        <taxon>Pseudomonadati</taxon>
        <taxon>Pseudomonadota</taxon>
        <taxon>Alphaproteobacteria</taxon>
        <taxon>Hyphomicrobiales</taxon>
        <taxon>Phyllobacteriaceae</taxon>
        <taxon>Mesorhizobium</taxon>
    </lineage>
</organism>
<evidence type="ECO:0000313" key="2">
    <source>
        <dbReference type="Proteomes" id="UP001276840"/>
    </source>
</evidence>
<evidence type="ECO:0000313" key="1">
    <source>
        <dbReference type="EMBL" id="MDX8525494.1"/>
    </source>
</evidence>
<comment type="caution">
    <text evidence="1">The sequence shown here is derived from an EMBL/GenBank/DDBJ whole genome shotgun (WGS) entry which is preliminary data.</text>
</comment>
<dbReference type="RefSeq" id="WP_320233437.1">
    <property type="nucleotide sequence ID" value="NZ_JAVIJF010000008.1"/>
</dbReference>
<dbReference type="EMBL" id="JAVIJF010000008">
    <property type="protein sequence ID" value="MDX8525494.1"/>
    <property type="molecule type" value="Genomic_DNA"/>
</dbReference>
<reference evidence="1 2" key="1">
    <citation type="submission" date="2023-08" db="EMBL/GenBank/DDBJ databases">
        <title>Implementing the SeqCode for naming new Mesorhizobium species isolated from Vachellia karroo root nodules.</title>
        <authorList>
            <person name="Van Lill M."/>
        </authorList>
    </citation>
    <scope>NUCLEOTIDE SEQUENCE [LARGE SCALE GENOMIC DNA]</scope>
    <source>
        <strain evidence="1 2">MSK 1335</strain>
    </source>
</reference>
<proteinExistence type="predicted"/>
<accession>A0ABU4ZJF7</accession>
<name>A0ABU4ZJF7_9HYPH</name>
<protein>
    <submittedName>
        <fullName evidence="1">Uncharacterized protein</fullName>
    </submittedName>
</protein>
<keyword evidence="2" id="KW-1185">Reference proteome</keyword>
<dbReference type="Proteomes" id="UP001276840">
    <property type="component" value="Unassembled WGS sequence"/>
</dbReference>
<gene>
    <name evidence="1" type="ORF">RFM68_13325</name>
</gene>